<keyword evidence="1" id="KW-0732">Signal</keyword>
<dbReference type="InterPro" id="IPR018711">
    <property type="entry name" value="NAGPA"/>
</dbReference>
<sequence>MIDLRYGLFAAASFFLGAAPSVAAEEPCERREFAGARYIVCSVEAKDARLRLFWQKADGAPYRGFGTLADATKAQDKALVFAMNAGMYGTDYAPMGLYIEAGKELRPADLKKMEGPQSKIPNFYKQPNGIFYFGAEGAGILTTERFLKERPKAEFATQSGPILVVSDKLNPIFIQGSNDRTRRSGVGVCEGDDMRFVISEDDVNFFDFATLFRSHLNCPDALFLDGGQGAGFFNPALKRADWSWHGGYGPMIGFVE</sequence>
<proteinExistence type="predicted"/>
<dbReference type="EMBL" id="WIXI01000047">
    <property type="protein sequence ID" value="MQY48298.1"/>
    <property type="molecule type" value="Genomic_DNA"/>
</dbReference>
<protein>
    <recommendedName>
        <fullName evidence="2">Phosphodiester glycosidase domain-containing protein</fullName>
    </recommendedName>
</protein>
<feature type="domain" description="Phosphodiester glycosidase" evidence="2">
    <location>
        <begin position="79"/>
        <end position="232"/>
    </location>
</feature>
<dbReference type="Pfam" id="PF09992">
    <property type="entry name" value="NAGPA"/>
    <property type="match status" value="1"/>
</dbReference>
<dbReference type="RefSeq" id="WP_153356422.1">
    <property type="nucleotide sequence ID" value="NZ_JAYKOO010000005.1"/>
</dbReference>
<evidence type="ECO:0000313" key="4">
    <source>
        <dbReference type="Proteomes" id="UP000435138"/>
    </source>
</evidence>
<name>A0A6A8AEF7_9HYPH</name>
<evidence type="ECO:0000259" key="2">
    <source>
        <dbReference type="Pfam" id="PF09992"/>
    </source>
</evidence>
<feature type="signal peptide" evidence="1">
    <location>
        <begin position="1"/>
        <end position="23"/>
    </location>
</feature>
<feature type="chain" id="PRO_5025676567" description="Phosphodiester glycosidase domain-containing protein" evidence="1">
    <location>
        <begin position="24"/>
        <end position="256"/>
    </location>
</feature>
<dbReference type="Proteomes" id="UP000435138">
    <property type="component" value="Unassembled WGS sequence"/>
</dbReference>
<organism evidence="3 4">
    <name type="scientific">Endobacterium cereale</name>
    <dbReference type="NCBI Taxonomy" id="2663029"/>
    <lineage>
        <taxon>Bacteria</taxon>
        <taxon>Pseudomonadati</taxon>
        <taxon>Pseudomonadota</taxon>
        <taxon>Alphaproteobacteria</taxon>
        <taxon>Hyphomicrobiales</taxon>
        <taxon>Rhizobiaceae</taxon>
        <taxon>Endobacterium</taxon>
    </lineage>
</organism>
<reference evidence="3 4" key="1">
    <citation type="submission" date="2019-11" db="EMBL/GenBank/DDBJ databases">
        <title>Genome analysis of Rhizobacterium cereale a novel genus and species isolated from maize roots in North Spain.</title>
        <authorList>
            <person name="Menendez E."/>
            <person name="Flores-Felix J.D."/>
            <person name="Ramirez-Bahena M.-H."/>
            <person name="Igual J.M."/>
            <person name="Garcia-Fraile P."/>
            <person name="Peix A."/>
            <person name="Velazquez E."/>
        </authorList>
    </citation>
    <scope>NUCLEOTIDE SEQUENCE [LARGE SCALE GENOMIC DNA]</scope>
    <source>
        <strain evidence="3 4">RZME27</strain>
    </source>
</reference>
<dbReference type="AlphaFoldDB" id="A0A6A8AEF7"/>
<evidence type="ECO:0000256" key="1">
    <source>
        <dbReference type="SAM" id="SignalP"/>
    </source>
</evidence>
<accession>A0A6A8AEF7</accession>
<gene>
    <name evidence="3" type="ORF">GAO09_19890</name>
</gene>
<evidence type="ECO:0000313" key="3">
    <source>
        <dbReference type="EMBL" id="MQY48298.1"/>
    </source>
</evidence>
<comment type="caution">
    <text evidence="3">The sequence shown here is derived from an EMBL/GenBank/DDBJ whole genome shotgun (WGS) entry which is preliminary data.</text>
</comment>
<keyword evidence="4" id="KW-1185">Reference proteome</keyword>